<gene>
    <name evidence="16" type="ORF">MD535_07660</name>
</gene>
<dbReference type="PANTHER" id="PTHR43085:SF15">
    <property type="entry name" value="2-DEHYDRO-3-DEOXYGLUCONOKINASE"/>
    <property type="match status" value="1"/>
</dbReference>
<dbReference type="GO" id="GO:0005829">
    <property type="term" value="C:cytosol"/>
    <property type="evidence" value="ECO:0007669"/>
    <property type="project" value="TreeGrafter"/>
</dbReference>
<accession>A0A9X3CM16</accession>
<dbReference type="FunFam" id="3.40.1190.20:FF:000011">
    <property type="entry name" value="2-dehydro-3-deoxygluconokinase, putative"/>
    <property type="match status" value="1"/>
</dbReference>
<name>A0A9X3CM16_9VIBR</name>
<evidence type="ECO:0000256" key="1">
    <source>
        <dbReference type="ARBA" id="ARBA00010688"/>
    </source>
</evidence>
<evidence type="ECO:0000256" key="3">
    <source>
        <dbReference type="ARBA" id="ARBA00022741"/>
    </source>
</evidence>
<dbReference type="RefSeq" id="WP_265674287.1">
    <property type="nucleotide sequence ID" value="NZ_JAKRRY010000007.1"/>
</dbReference>
<dbReference type="PANTHER" id="PTHR43085">
    <property type="entry name" value="HEXOKINASE FAMILY MEMBER"/>
    <property type="match status" value="1"/>
</dbReference>
<evidence type="ECO:0000313" key="17">
    <source>
        <dbReference type="Proteomes" id="UP001155587"/>
    </source>
</evidence>
<feature type="domain" description="Carbohydrate kinase PfkB" evidence="15">
    <location>
        <begin position="5"/>
        <end position="304"/>
    </location>
</feature>
<evidence type="ECO:0000256" key="8">
    <source>
        <dbReference type="ARBA" id="ARBA00044254"/>
    </source>
</evidence>
<proteinExistence type="inferred from homology"/>
<dbReference type="PROSITE" id="PS00584">
    <property type="entry name" value="PFKB_KINASES_2"/>
    <property type="match status" value="1"/>
</dbReference>
<evidence type="ECO:0000256" key="7">
    <source>
        <dbReference type="ARBA" id="ARBA00043951"/>
    </source>
</evidence>
<evidence type="ECO:0000256" key="14">
    <source>
        <dbReference type="ARBA" id="ARBA00080545"/>
    </source>
</evidence>
<reference evidence="16" key="1">
    <citation type="submission" date="2022-02" db="EMBL/GenBank/DDBJ databases">
        <title>Vibrio sp. nov, a new bacterium isolated from seawater.</title>
        <authorList>
            <person name="Yuan Y."/>
        </authorList>
    </citation>
    <scope>NUCLEOTIDE SEQUENCE</scope>
    <source>
        <strain evidence="16">ZSDZ65</strain>
    </source>
</reference>
<evidence type="ECO:0000256" key="12">
    <source>
        <dbReference type="ARBA" id="ARBA00067931"/>
    </source>
</evidence>
<dbReference type="InterPro" id="IPR011611">
    <property type="entry name" value="PfkB_dom"/>
</dbReference>
<keyword evidence="6" id="KW-0119">Carbohydrate metabolism</keyword>
<protein>
    <recommendedName>
        <fullName evidence="12">2-dehydro-3-deoxygluconokinase</fullName>
        <ecNumber evidence="11">2.7.1.45</ecNumber>
    </recommendedName>
    <alternativeName>
        <fullName evidence="13">2-keto-3-deoxygluconokinase</fullName>
    </alternativeName>
    <alternativeName>
        <fullName evidence="14">3-deoxy-2-oxo-D-gluconate kinase</fullName>
    </alternativeName>
    <alternativeName>
        <fullName evidence="8">KDG kinase</fullName>
    </alternativeName>
</protein>
<evidence type="ECO:0000256" key="10">
    <source>
        <dbReference type="ARBA" id="ARBA00054997"/>
    </source>
</evidence>
<evidence type="ECO:0000256" key="5">
    <source>
        <dbReference type="ARBA" id="ARBA00022840"/>
    </source>
</evidence>
<dbReference type="EMBL" id="JAKRRY010000007">
    <property type="protein sequence ID" value="MCW8345882.1"/>
    <property type="molecule type" value="Genomic_DNA"/>
</dbReference>
<evidence type="ECO:0000256" key="9">
    <source>
        <dbReference type="ARBA" id="ARBA00050729"/>
    </source>
</evidence>
<dbReference type="SUPFAM" id="SSF53613">
    <property type="entry name" value="Ribokinase-like"/>
    <property type="match status" value="1"/>
</dbReference>
<dbReference type="Gene3D" id="3.40.1190.20">
    <property type="match status" value="1"/>
</dbReference>
<evidence type="ECO:0000256" key="13">
    <source>
        <dbReference type="ARBA" id="ARBA00075711"/>
    </source>
</evidence>
<dbReference type="CDD" id="cd01166">
    <property type="entry name" value="KdgK"/>
    <property type="match status" value="1"/>
</dbReference>
<keyword evidence="3" id="KW-0547">Nucleotide-binding</keyword>
<comment type="caution">
    <text evidence="16">The sequence shown here is derived from an EMBL/GenBank/DDBJ whole genome shotgun (WGS) entry which is preliminary data.</text>
</comment>
<organism evidence="16 17">
    <name type="scientific">Vibrio qingdaonensis</name>
    <dbReference type="NCBI Taxonomy" id="2829491"/>
    <lineage>
        <taxon>Bacteria</taxon>
        <taxon>Pseudomonadati</taxon>
        <taxon>Pseudomonadota</taxon>
        <taxon>Gammaproteobacteria</taxon>
        <taxon>Vibrionales</taxon>
        <taxon>Vibrionaceae</taxon>
        <taxon>Vibrio</taxon>
    </lineage>
</organism>
<dbReference type="InterPro" id="IPR050306">
    <property type="entry name" value="PfkB_Carbo_kinase"/>
</dbReference>
<dbReference type="GO" id="GO:0006974">
    <property type="term" value="P:DNA damage response"/>
    <property type="evidence" value="ECO:0007669"/>
    <property type="project" value="TreeGrafter"/>
</dbReference>
<dbReference type="InterPro" id="IPR002173">
    <property type="entry name" value="Carboh/pur_kinase_PfkB_CS"/>
</dbReference>
<evidence type="ECO:0000259" key="15">
    <source>
        <dbReference type="Pfam" id="PF00294"/>
    </source>
</evidence>
<dbReference type="GO" id="GO:0008673">
    <property type="term" value="F:2-dehydro-3-deoxygluconokinase activity"/>
    <property type="evidence" value="ECO:0007669"/>
    <property type="project" value="UniProtKB-EC"/>
</dbReference>
<evidence type="ECO:0000256" key="11">
    <source>
        <dbReference type="ARBA" id="ARBA00066369"/>
    </source>
</evidence>
<dbReference type="EC" id="2.7.1.45" evidence="11"/>
<dbReference type="GO" id="GO:0005524">
    <property type="term" value="F:ATP binding"/>
    <property type="evidence" value="ECO:0007669"/>
    <property type="project" value="UniProtKB-KW"/>
</dbReference>
<comment type="catalytic activity">
    <reaction evidence="9">
        <text>2-dehydro-3-deoxy-D-gluconate + ATP = 2-dehydro-3-deoxy-6-phospho-D-gluconate + ADP + H(+)</text>
        <dbReference type="Rhea" id="RHEA:14797"/>
        <dbReference type="ChEBI" id="CHEBI:15378"/>
        <dbReference type="ChEBI" id="CHEBI:30616"/>
        <dbReference type="ChEBI" id="CHEBI:57569"/>
        <dbReference type="ChEBI" id="CHEBI:57990"/>
        <dbReference type="ChEBI" id="CHEBI:456216"/>
        <dbReference type="EC" id="2.7.1.45"/>
    </reaction>
</comment>
<dbReference type="GO" id="GO:0019698">
    <property type="term" value="P:D-galacturonate catabolic process"/>
    <property type="evidence" value="ECO:0007669"/>
    <property type="project" value="TreeGrafter"/>
</dbReference>
<dbReference type="AlphaFoldDB" id="A0A9X3CM16"/>
<dbReference type="GO" id="GO:0042840">
    <property type="term" value="P:D-glucuronate catabolic process"/>
    <property type="evidence" value="ECO:0007669"/>
    <property type="project" value="TreeGrafter"/>
</dbReference>
<keyword evidence="17" id="KW-1185">Reference proteome</keyword>
<comment type="function">
    <text evidence="10">Catalyzes the phosphorylation of 2-keto-3-deoxygluconate (KDG) to produce 2-keto-3-deoxy-6-phosphogluconate (KDPG).</text>
</comment>
<keyword evidence="5" id="KW-0067">ATP-binding</keyword>
<evidence type="ECO:0000256" key="6">
    <source>
        <dbReference type="ARBA" id="ARBA00023277"/>
    </source>
</evidence>
<comment type="pathway">
    <text evidence="7">Carbohydrate acid metabolism; 2-dehydro-3-deoxy-D-gluconate degradation; D-glyceraldehyde 3-phosphate and pyruvate from 2-dehydro-3-deoxy-D-gluconate: step 1/2.</text>
</comment>
<dbReference type="Pfam" id="PF00294">
    <property type="entry name" value="PfkB"/>
    <property type="match status" value="1"/>
</dbReference>
<sequence length="310" mass="34249">MKSYNIAVIGECMVELQTKEDGLKQAFGGDTLNTALYLSRLTQEHNVKTSYVTALGEDSFSSNMLAAWEAEGIDTSLVSRLSDKQPGLYFIETDNSGERSFFYWRNDAAARCLFDQENVSELTNDLLKFDAVYISGITLAILSENSRNVLFHFLEQFKAIGGQVFFDNNYRPRLWSSQNKAISYYLKMLKLTDTALLTLDDEQDLYGDIDIEQCIKRTTEAGVKEIIIKRGGEDCLVVEEGNISNVSPNKVTSIIDTTAAGDSFSAGFIAKRLCGGDPREAAFAGHCVAGTVIQYQGAIIPNEAMPNLSL</sequence>
<comment type="similarity">
    <text evidence="1">Belongs to the carbohydrate kinase PfkB family.</text>
</comment>
<dbReference type="InterPro" id="IPR029056">
    <property type="entry name" value="Ribokinase-like"/>
</dbReference>
<evidence type="ECO:0000256" key="4">
    <source>
        <dbReference type="ARBA" id="ARBA00022777"/>
    </source>
</evidence>
<keyword evidence="2" id="KW-0808">Transferase</keyword>
<evidence type="ECO:0000256" key="2">
    <source>
        <dbReference type="ARBA" id="ARBA00022679"/>
    </source>
</evidence>
<dbReference type="Proteomes" id="UP001155587">
    <property type="component" value="Unassembled WGS sequence"/>
</dbReference>
<keyword evidence="4 16" id="KW-0418">Kinase</keyword>
<evidence type="ECO:0000313" key="16">
    <source>
        <dbReference type="EMBL" id="MCW8345882.1"/>
    </source>
</evidence>